<proteinExistence type="predicted"/>
<accession>A0A166E2T3</accession>
<name>A0A166E2T3_9AGAM</name>
<dbReference type="GO" id="GO:0005227">
    <property type="term" value="F:calcium-activated cation channel activity"/>
    <property type="evidence" value="ECO:0007669"/>
    <property type="project" value="InterPro"/>
</dbReference>
<dbReference type="Proteomes" id="UP000076532">
    <property type="component" value="Unassembled WGS sequence"/>
</dbReference>
<dbReference type="PANTHER" id="PTHR13018:SF143">
    <property type="entry name" value="CSC1_OSCA1-LIKE 7TM REGION DOMAIN-CONTAINING PROTEIN"/>
    <property type="match status" value="1"/>
</dbReference>
<keyword evidence="2" id="KW-0812">Transmembrane</keyword>
<dbReference type="Pfam" id="PF02714">
    <property type="entry name" value="RSN1_7TM"/>
    <property type="match status" value="2"/>
</dbReference>
<feature type="region of interest" description="Disordered" evidence="1">
    <location>
        <begin position="192"/>
        <end position="285"/>
    </location>
</feature>
<dbReference type="EMBL" id="KV417606">
    <property type="protein sequence ID" value="KZP15332.1"/>
    <property type="molecule type" value="Genomic_DNA"/>
</dbReference>
<sequence length="547" mass="59530">MSPTISGTSPALSGFRQPLGSIAPWPSPQTLILTTIRRPRFESVYEARTLTSIASLPLNTVTNPLFRNHVQPVPVCLAVYKSYHVRKYCARKRLDAYFFAVLMPVDAVNSSVAGTVDPDIFFLSKVGAGAVRRALYAVLGVYLLDILEHQEGDGVFHRDAPGVLRLAWAAEGVQQARVRENTLLKMAAKIRGKQLKKSGGASPSTPPNNDSDGVQTHGQGQDPEAQVGLAKSLSPQAKTPLADSPRLRALRPPLHLPESGLSHLGARAARGSKRAPRTRTRRSSTCSPRSRALLGFIEGVLPTVLLAVLMMLLPIVLQALARLEGILRRTGLELSLMTRYFMFLVVVTALLPDHAPLLGHHYDSPADRRGPGLTGFLVTVTLILHYINLNLLDSTPRSIYRLKYRARSVAWGTLFSGMAHLIIIGLGSSIIAPVISGLVCVGFVCFYLYKYLFLWVPEQPASFDIGGLFFPKAITTSSSGSMCSSPASGAVLPRGEGHADADPGGRADDRSMINNSYGPLWHSLALLLVDRIEVNPLQIPHEQQRWK</sequence>
<evidence type="ECO:0000256" key="2">
    <source>
        <dbReference type="SAM" id="Phobius"/>
    </source>
</evidence>
<evidence type="ECO:0000313" key="5">
    <source>
        <dbReference type="Proteomes" id="UP000076532"/>
    </source>
</evidence>
<feature type="region of interest" description="Disordered" evidence="1">
    <location>
        <begin position="481"/>
        <end position="506"/>
    </location>
</feature>
<feature type="domain" description="CSC1/OSCA1-like 7TM region" evidence="3">
    <location>
        <begin position="377"/>
        <end position="480"/>
    </location>
</feature>
<evidence type="ECO:0000259" key="3">
    <source>
        <dbReference type="Pfam" id="PF02714"/>
    </source>
</evidence>
<feature type="transmembrane region" description="Helical" evidence="2">
    <location>
        <begin position="332"/>
        <end position="352"/>
    </location>
</feature>
<feature type="transmembrane region" description="Helical" evidence="2">
    <location>
        <begin position="372"/>
        <end position="392"/>
    </location>
</feature>
<dbReference type="OrthoDB" id="1076608at2759"/>
<evidence type="ECO:0000313" key="4">
    <source>
        <dbReference type="EMBL" id="KZP15332.1"/>
    </source>
</evidence>
<dbReference type="AlphaFoldDB" id="A0A166E2T3"/>
<feature type="transmembrane region" description="Helical" evidence="2">
    <location>
        <begin position="292"/>
        <end position="320"/>
    </location>
</feature>
<feature type="compositionally biased region" description="Basic residues" evidence="1">
    <location>
        <begin position="270"/>
        <end position="282"/>
    </location>
</feature>
<dbReference type="InterPro" id="IPR003864">
    <property type="entry name" value="CSC1/OSCA1-like_7TM"/>
</dbReference>
<feature type="compositionally biased region" description="Polar residues" evidence="1">
    <location>
        <begin position="201"/>
        <end position="219"/>
    </location>
</feature>
<dbReference type="InterPro" id="IPR045122">
    <property type="entry name" value="Csc1-like"/>
</dbReference>
<organism evidence="4 5">
    <name type="scientific">Athelia psychrophila</name>
    <dbReference type="NCBI Taxonomy" id="1759441"/>
    <lineage>
        <taxon>Eukaryota</taxon>
        <taxon>Fungi</taxon>
        <taxon>Dikarya</taxon>
        <taxon>Basidiomycota</taxon>
        <taxon>Agaricomycotina</taxon>
        <taxon>Agaricomycetes</taxon>
        <taxon>Agaricomycetidae</taxon>
        <taxon>Atheliales</taxon>
        <taxon>Atheliaceae</taxon>
        <taxon>Athelia</taxon>
    </lineage>
</organism>
<gene>
    <name evidence="4" type="ORF">FIBSPDRAFT_935283</name>
</gene>
<dbReference type="GO" id="GO:0005886">
    <property type="term" value="C:plasma membrane"/>
    <property type="evidence" value="ECO:0007669"/>
    <property type="project" value="TreeGrafter"/>
</dbReference>
<dbReference type="PANTHER" id="PTHR13018">
    <property type="entry name" value="PROBABLE MEMBRANE PROTEIN DUF221-RELATED"/>
    <property type="match status" value="1"/>
</dbReference>
<feature type="transmembrane region" description="Helical" evidence="2">
    <location>
        <begin position="430"/>
        <end position="449"/>
    </location>
</feature>
<protein>
    <recommendedName>
        <fullName evidence="3">CSC1/OSCA1-like 7TM region domain-containing protein</fullName>
    </recommendedName>
</protein>
<evidence type="ECO:0000256" key="1">
    <source>
        <dbReference type="SAM" id="MobiDB-lite"/>
    </source>
</evidence>
<keyword evidence="2" id="KW-1133">Transmembrane helix</keyword>
<feature type="compositionally biased region" description="Basic and acidic residues" evidence="1">
    <location>
        <begin position="495"/>
        <end position="506"/>
    </location>
</feature>
<feature type="domain" description="CSC1/OSCA1-like 7TM region" evidence="3">
    <location>
        <begin position="290"/>
        <end position="347"/>
    </location>
</feature>
<feature type="transmembrane region" description="Helical" evidence="2">
    <location>
        <begin position="404"/>
        <end position="424"/>
    </location>
</feature>
<reference evidence="4 5" key="1">
    <citation type="journal article" date="2016" name="Mol. Biol. Evol.">
        <title>Comparative Genomics of Early-Diverging Mushroom-Forming Fungi Provides Insights into the Origins of Lignocellulose Decay Capabilities.</title>
        <authorList>
            <person name="Nagy L.G."/>
            <person name="Riley R."/>
            <person name="Tritt A."/>
            <person name="Adam C."/>
            <person name="Daum C."/>
            <person name="Floudas D."/>
            <person name="Sun H."/>
            <person name="Yadav J.S."/>
            <person name="Pangilinan J."/>
            <person name="Larsson K.H."/>
            <person name="Matsuura K."/>
            <person name="Barry K."/>
            <person name="Labutti K."/>
            <person name="Kuo R."/>
            <person name="Ohm R.A."/>
            <person name="Bhattacharya S.S."/>
            <person name="Shirouzu T."/>
            <person name="Yoshinaga Y."/>
            <person name="Martin F.M."/>
            <person name="Grigoriev I.V."/>
            <person name="Hibbett D.S."/>
        </authorList>
    </citation>
    <scope>NUCLEOTIDE SEQUENCE [LARGE SCALE GENOMIC DNA]</scope>
    <source>
        <strain evidence="4 5">CBS 109695</strain>
    </source>
</reference>
<keyword evidence="5" id="KW-1185">Reference proteome</keyword>
<keyword evidence="2" id="KW-0472">Membrane</keyword>